<dbReference type="CDD" id="cd19496">
    <property type="entry name" value="Elp5"/>
    <property type="match status" value="1"/>
</dbReference>
<evidence type="ECO:0000256" key="4">
    <source>
        <dbReference type="ARBA" id="ARBA00009567"/>
    </source>
</evidence>
<dbReference type="PANTHER" id="PTHR15641">
    <property type="entry name" value="ELONGATOR COMPLEX PROTEIN 5"/>
    <property type="match status" value="1"/>
</dbReference>
<dbReference type="InterPro" id="IPR027417">
    <property type="entry name" value="P-loop_NTPase"/>
</dbReference>
<dbReference type="Proteomes" id="UP000308768">
    <property type="component" value="Unassembled WGS sequence"/>
</dbReference>
<dbReference type="AlphaFoldDB" id="A0A4U0XPS8"/>
<dbReference type="GO" id="GO:0005829">
    <property type="term" value="C:cytosol"/>
    <property type="evidence" value="ECO:0007669"/>
    <property type="project" value="TreeGrafter"/>
</dbReference>
<dbReference type="GO" id="GO:0000049">
    <property type="term" value="F:tRNA binding"/>
    <property type="evidence" value="ECO:0007669"/>
    <property type="project" value="TreeGrafter"/>
</dbReference>
<evidence type="ECO:0000256" key="5">
    <source>
        <dbReference type="ARBA" id="ARBA00020264"/>
    </source>
</evidence>
<keyword evidence="7" id="KW-0819">tRNA processing</keyword>
<evidence type="ECO:0000256" key="6">
    <source>
        <dbReference type="ARBA" id="ARBA00022490"/>
    </source>
</evidence>
<comment type="similarity">
    <text evidence="4">Belongs to the ELP5 family.</text>
</comment>
<dbReference type="UniPathway" id="UPA00988"/>
<dbReference type="Gene3D" id="3.40.50.300">
    <property type="entry name" value="P-loop containing nucleotide triphosphate hydrolases"/>
    <property type="match status" value="1"/>
</dbReference>
<dbReference type="GO" id="GO:0033588">
    <property type="term" value="C:elongator holoenzyme complex"/>
    <property type="evidence" value="ECO:0007669"/>
    <property type="project" value="InterPro"/>
</dbReference>
<dbReference type="OrthoDB" id="166907at2759"/>
<comment type="subcellular location">
    <subcellularLocation>
        <location evidence="2">Cytoplasm</location>
    </subcellularLocation>
    <subcellularLocation>
        <location evidence="1">Nucleus</location>
    </subcellularLocation>
</comment>
<evidence type="ECO:0000256" key="7">
    <source>
        <dbReference type="ARBA" id="ARBA00022694"/>
    </source>
</evidence>
<dbReference type="InterPro" id="IPR019519">
    <property type="entry name" value="Elp5"/>
</dbReference>
<evidence type="ECO:0000256" key="1">
    <source>
        <dbReference type="ARBA" id="ARBA00004123"/>
    </source>
</evidence>
<evidence type="ECO:0000256" key="3">
    <source>
        <dbReference type="ARBA" id="ARBA00005043"/>
    </source>
</evidence>
<accession>A0A4U0XPS8</accession>
<comment type="pathway">
    <text evidence="3">tRNA modification; 5-methoxycarbonylmethyl-2-thiouridine-tRNA biosynthesis.</text>
</comment>
<dbReference type="Pfam" id="PF10483">
    <property type="entry name" value="Elong_Iki1"/>
    <property type="match status" value="1"/>
</dbReference>
<dbReference type="STRING" id="331657.A0A4U0XPS8"/>
<evidence type="ECO:0000313" key="10">
    <source>
        <dbReference type="Proteomes" id="UP000308768"/>
    </source>
</evidence>
<sequence length="341" mass="37331">MAPSNLQHRRTHNLLLISKLLNQREAASPFTLVIDSLEQSAKPLLREYVKRANAAKTRVVYVSIETLHKPNGIEIFIPVTDQPPHVLQKEIASACAPTAIRTLLIVDSLATLASDPAANLPAFLSSLITPTTSLLAVYHADIPLPSSSLSPYIPLPLTLLKYLATTIFTLHSFSHVFACKAAADRSLAEPVFGLEEGIEGVLVGLGSNGPTGLVLEMEYRRKSGRGVKETYFLPLPSKLQPSLVRTASQPQRAVRESVILLEDHPLYRRDPEEALNAEKGADGDNVPDTTFNLGLTEKQRRDREGVVLPYFDAQVGEGGMGGRILYDMGAEDDFDEEEDEI</sequence>
<protein>
    <recommendedName>
        <fullName evidence="5">Elongator complex protein 5</fullName>
    </recommendedName>
</protein>
<dbReference type="EMBL" id="NAJN01000098">
    <property type="protein sequence ID" value="TKA79440.1"/>
    <property type="molecule type" value="Genomic_DNA"/>
</dbReference>
<keyword evidence="6" id="KW-0963">Cytoplasm</keyword>
<dbReference type="GO" id="GO:0002098">
    <property type="term" value="P:tRNA wobble uridine modification"/>
    <property type="evidence" value="ECO:0007669"/>
    <property type="project" value="InterPro"/>
</dbReference>
<name>A0A4U0XPS8_9PEZI</name>
<comment type="caution">
    <text evidence="9">The sequence shown here is derived from an EMBL/GenBank/DDBJ whole genome shotgun (WGS) entry which is preliminary data.</text>
</comment>
<proteinExistence type="inferred from homology"/>
<evidence type="ECO:0000256" key="2">
    <source>
        <dbReference type="ARBA" id="ARBA00004496"/>
    </source>
</evidence>
<evidence type="ECO:0000313" key="9">
    <source>
        <dbReference type="EMBL" id="TKA79440.1"/>
    </source>
</evidence>
<keyword evidence="8" id="KW-0539">Nucleus</keyword>
<evidence type="ECO:0000256" key="8">
    <source>
        <dbReference type="ARBA" id="ARBA00023242"/>
    </source>
</evidence>
<dbReference type="PANTHER" id="PTHR15641:SF1">
    <property type="entry name" value="ELONGATOR COMPLEX PROTEIN 5"/>
    <property type="match status" value="1"/>
</dbReference>
<reference evidence="9 10" key="1">
    <citation type="submission" date="2017-03" db="EMBL/GenBank/DDBJ databases">
        <title>Genomes of endolithic fungi from Antarctica.</title>
        <authorList>
            <person name="Coleine C."/>
            <person name="Masonjones S."/>
            <person name="Stajich J.E."/>
        </authorList>
    </citation>
    <scope>NUCLEOTIDE SEQUENCE [LARGE SCALE GENOMIC DNA]</scope>
    <source>
        <strain evidence="9 10">CCFEE 5187</strain>
    </source>
</reference>
<keyword evidence="10" id="KW-1185">Reference proteome</keyword>
<dbReference type="GO" id="GO:0005634">
    <property type="term" value="C:nucleus"/>
    <property type="evidence" value="ECO:0007669"/>
    <property type="project" value="UniProtKB-SubCell"/>
</dbReference>
<gene>
    <name evidence="9" type="ORF">B0A49_01035</name>
</gene>
<organism evidence="9 10">
    <name type="scientific">Cryomyces minteri</name>
    <dbReference type="NCBI Taxonomy" id="331657"/>
    <lineage>
        <taxon>Eukaryota</taxon>
        <taxon>Fungi</taxon>
        <taxon>Dikarya</taxon>
        <taxon>Ascomycota</taxon>
        <taxon>Pezizomycotina</taxon>
        <taxon>Dothideomycetes</taxon>
        <taxon>Dothideomycetes incertae sedis</taxon>
        <taxon>Cryomyces</taxon>
    </lineage>
</organism>